<keyword evidence="2" id="KW-0472">Membrane</keyword>
<evidence type="ECO:0008006" key="5">
    <source>
        <dbReference type="Google" id="ProtNLM"/>
    </source>
</evidence>
<dbReference type="RefSeq" id="WP_122164237.1">
    <property type="nucleotide sequence ID" value="NZ_JAMOIB010000001.1"/>
</dbReference>
<keyword evidence="4" id="KW-1185">Reference proteome</keyword>
<protein>
    <recommendedName>
        <fullName evidence="5">DNA repair protein</fullName>
    </recommendedName>
</protein>
<accession>A0A3M2HXZ6</accession>
<comment type="caution">
    <text evidence="3">The sequence shown here is derived from an EMBL/GenBank/DDBJ whole genome shotgun (WGS) entry which is preliminary data.</text>
</comment>
<gene>
    <name evidence="3" type="ORF">EA797_06130</name>
</gene>
<dbReference type="OrthoDB" id="6199153at2"/>
<organism evidence="3 4">
    <name type="scientific">Stutzerimonas zhaodongensis</name>
    <dbReference type="NCBI Taxonomy" id="1176257"/>
    <lineage>
        <taxon>Bacteria</taxon>
        <taxon>Pseudomonadati</taxon>
        <taxon>Pseudomonadota</taxon>
        <taxon>Gammaproteobacteria</taxon>
        <taxon>Pseudomonadales</taxon>
        <taxon>Pseudomonadaceae</taxon>
        <taxon>Stutzerimonas</taxon>
    </lineage>
</organism>
<evidence type="ECO:0000313" key="3">
    <source>
        <dbReference type="EMBL" id="RMH92289.1"/>
    </source>
</evidence>
<dbReference type="EMBL" id="RFFM01000001">
    <property type="protein sequence ID" value="RMH92289.1"/>
    <property type="molecule type" value="Genomic_DNA"/>
</dbReference>
<keyword evidence="2" id="KW-0812">Transmembrane</keyword>
<dbReference type="AlphaFoldDB" id="A0A3M2HXZ6"/>
<sequence>MSPVLITGLVIAGLCVLIAIGVINQIVEKNNLEKARQRAELNDRMRRCAILSDSFPGQMMTPALKLLLSRLELNLGERLLALDKKNAALEARIAALNSAIAKGDDIPVENAPVKVLTEAQAKEVRLLMEDLHTLIIWANKQGQLDAPSAKRWVKQIQGMMVMLHIEYFSNVGQLALQQGSAHKARLAFERGIQHVRKQPNPADYQPQLAKLEASYAHANKLEQTQQKPNLDENSELAEGLKSFESDDDWKKNNIY</sequence>
<reference evidence="3 4" key="1">
    <citation type="submission" date="2018-10" db="EMBL/GenBank/DDBJ databases">
        <title>Pseudomonas zhaodongensis NEAU-ST5-21(T) genome.</title>
        <authorList>
            <person name="Peng J."/>
            <person name="Liu Z.-P."/>
        </authorList>
    </citation>
    <scope>NUCLEOTIDE SEQUENCE [LARGE SCALE GENOMIC DNA]</scope>
    <source>
        <strain evidence="3 4">NEAU-ST5-21</strain>
    </source>
</reference>
<proteinExistence type="predicted"/>
<evidence type="ECO:0000256" key="2">
    <source>
        <dbReference type="SAM" id="Phobius"/>
    </source>
</evidence>
<evidence type="ECO:0000313" key="4">
    <source>
        <dbReference type="Proteomes" id="UP000269774"/>
    </source>
</evidence>
<keyword evidence="2" id="KW-1133">Transmembrane helix</keyword>
<feature type="region of interest" description="Disordered" evidence="1">
    <location>
        <begin position="223"/>
        <end position="255"/>
    </location>
</feature>
<feature type="transmembrane region" description="Helical" evidence="2">
    <location>
        <begin position="6"/>
        <end position="27"/>
    </location>
</feature>
<name>A0A3M2HXZ6_9GAMM</name>
<feature type="compositionally biased region" description="Basic and acidic residues" evidence="1">
    <location>
        <begin position="241"/>
        <end position="255"/>
    </location>
</feature>
<dbReference type="Proteomes" id="UP000269774">
    <property type="component" value="Unassembled WGS sequence"/>
</dbReference>
<evidence type="ECO:0000256" key="1">
    <source>
        <dbReference type="SAM" id="MobiDB-lite"/>
    </source>
</evidence>